<dbReference type="InterPro" id="IPR013201">
    <property type="entry name" value="Prot_inhib_I29"/>
</dbReference>
<evidence type="ECO:0000313" key="13">
    <source>
        <dbReference type="EMBL" id="CAF4655242.1"/>
    </source>
</evidence>
<evidence type="ECO:0000256" key="3">
    <source>
        <dbReference type="ARBA" id="ARBA00022801"/>
    </source>
</evidence>
<dbReference type="SMART" id="SM00645">
    <property type="entry name" value="Pept_C1"/>
    <property type="match status" value="1"/>
</dbReference>
<reference evidence="12" key="1">
    <citation type="submission" date="2021-02" db="EMBL/GenBank/DDBJ databases">
        <authorList>
            <person name="Nowell W R."/>
        </authorList>
    </citation>
    <scope>NUCLEOTIDE SEQUENCE</scope>
</reference>
<dbReference type="EMBL" id="CAJNRE010001284">
    <property type="protein sequence ID" value="CAF1937854.1"/>
    <property type="molecule type" value="Genomic_DNA"/>
</dbReference>
<evidence type="ECO:0000313" key="11">
    <source>
        <dbReference type="EMBL" id="CAF4330441.1"/>
    </source>
</evidence>
<accession>A0A820P2Z9</accession>
<dbReference type="Pfam" id="PF00112">
    <property type="entry name" value="Peptidase_C1"/>
    <property type="match status" value="1"/>
</dbReference>
<feature type="signal peptide" evidence="7">
    <location>
        <begin position="1"/>
        <end position="16"/>
    </location>
</feature>
<comment type="similarity">
    <text evidence="1">Belongs to the peptidase C1 family.</text>
</comment>
<dbReference type="PROSITE" id="PS00139">
    <property type="entry name" value="THIOL_PROTEASE_CYS"/>
    <property type="match status" value="1"/>
</dbReference>
<keyword evidence="3" id="KW-0378">Hydrolase</keyword>
<dbReference type="InterPro" id="IPR000169">
    <property type="entry name" value="Pept_cys_AS"/>
</dbReference>
<keyword evidence="4" id="KW-0788">Thiol protease</keyword>
<organism evidence="12 15">
    <name type="scientific">Rotaria magnacalcarata</name>
    <dbReference type="NCBI Taxonomy" id="392030"/>
    <lineage>
        <taxon>Eukaryota</taxon>
        <taxon>Metazoa</taxon>
        <taxon>Spiralia</taxon>
        <taxon>Gnathifera</taxon>
        <taxon>Rotifera</taxon>
        <taxon>Eurotatoria</taxon>
        <taxon>Bdelloidea</taxon>
        <taxon>Philodinida</taxon>
        <taxon>Philodinidae</taxon>
        <taxon>Rotaria</taxon>
    </lineage>
</organism>
<feature type="non-terminal residue" evidence="12">
    <location>
        <position position="1"/>
    </location>
</feature>
<keyword evidence="5" id="KW-0865">Zymogen</keyword>
<keyword evidence="15" id="KW-1185">Reference proteome</keyword>
<dbReference type="SUPFAM" id="SSF54001">
    <property type="entry name" value="Cysteine proteinases"/>
    <property type="match status" value="1"/>
</dbReference>
<evidence type="ECO:0000313" key="12">
    <source>
        <dbReference type="EMBL" id="CAF4398051.1"/>
    </source>
</evidence>
<feature type="chain" id="PRO_5036416417" description="Cathepsin L" evidence="7">
    <location>
        <begin position="17"/>
        <end position="222"/>
    </location>
</feature>
<dbReference type="InterPro" id="IPR013128">
    <property type="entry name" value="Peptidase_C1A"/>
</dbReference>
<gene>
    <name evidence="14" type="ORF">BYL167_LOCUS43750</name>
    <name evidence="11" type="ORF">GIL414_LOCUS27102</name>
    <name evidence="10" type="ORF">MBJ925_LOCUS5176</name>
    <name evidence="12" type="ORF">OVN521_LOCUS34704</name>
    <name evidence="13" type="ORF">SMN809_LOCUS41273</name>
</gene>
<keyword evidence="2" id="KW-0645">Protease</keyword>
<evidence type="ECO:0000256" key="6">
    <source>
        <dbReference type="ARBA" id="ARBA00023157"/>
    </source>
</evidence>
<evidence type="ECO:0000256" key="7">
    <source>
        <dbReference type="SAM" id="SignalP"/>
    </source>
</evidence>
<dbReference type="EMBL" id="CAJOBJ010041834">
    <property type="protein sequence ID" value="CAF4330441.1"/>
    <property type="molecule type" value="Genomic_DNA"/>
</dbReference>
<dbReference type="GO" id="GO:0008234">
    <property type="term" value="F:cysteine-type peptidase activity"/>
    <property type="evidence" value="ECO:0007669"/>
    <property type="project" value="UniProtKB-KW"/>
</dbReference>
<feature type="domain" description="Cathepsin propeptide inhibitor" evidence="9">
    <location>
        <begin position="24"/>
        <end position="84"/>
    </location>
</feature>
<dbReference type="Proteomes" id="UP000681720">
    <property type="component" value="Unassembled WGS sequence"/>
</dbReference>
<dbReference type="EMBL" id="CAJOBG010040425">
    <property type="protein sequence ID" value="CAF4398051.1"/>
    <property type="molecule type" value="Genomic_DNA"/>
</dbReference>
<dbReference type="Proteomes" id="UP000663824">
    <property type="component" value="Unassembled WGS sequence"/>
</dbReference>
<feature type="domain" description="Peptidase C1A papain C-terminal" evidence="8">
    <location>
        <begin position="115"/>
        <end position="222"/>
    </location>
</feature>
<keyword evidence="7" id="KW-0732">Signal</keyword>
<dbReference type="InterPro" id="IPR038765">
    <property type="entry name" value="Papain-like_cys_pep_sf"/>
</dbReference>
<proteinExistence type="inferred from homology"/>
<evidence type="ECO:0000256" key="2">
    <source>
        <dbReference type="ARBA" id="ARBA00022670"/>
    </source>
</evidence>
<dbReference type="PANTHER" id="PTHR12411">
    <property type="entry name" value="CYSTEINE PROTEASE FAMILY C1-RELATED"/>
    <property type="match status" value="1"/>
</dbReference>
<dbReference type="SMART" id="SM00848">
    <property type="entry name" value="Inhibitor_I29"/>
    <property type="match status" value="1"/>
</dbReference>
<evidence type="ECO:0000256" key="5">
    <source>
        <dbReference type="ARBA" id="ARBA00023145"/>
    </source>
</evidence>
<dbReference type="Proteomes" id="UP000676336">
    <property type="component" value="Unassembled WGS sequence"/>
</dbReference>
<dbReference type="Pfam" id="PF08246">
    <property type="entry name" value="Inhibitor_I29"/>
    <property type="match status" value="1"/>
</dbReference>
<evidence type="ECO:0000256" key="4">
    <source>
        <dbReference type="ARBA" id="ARBA00022807"/>
    </source>
</evidence>
<evidence type="ECO:0000313" key="14">
    <source>
        <dbReference type="EMBL" id="CAF4691916.1"/>
    </source>
</evidence>
<dbReference type="EMBL" id="CAJOBH010117107">
    <property type="protein sequence ID" value="CAF4691916.1"/>
    <property type="molecule type" value="Genomic_DNA"/>
</dbReference>
<dbReference type="Proteomes" id="UP000681967">
    <property type="component" value="Unassembled WGS sequence"/>
</dbReference>
<evidence type="ECO:0000313" key="15">
    <source>
        <dbReference type="Proteomes" id="UP000663866"/>
    </source>
</evidence>
<dbReference type="CDD" id="cd02248">
    <property type="entry name" value="Peptidase_C1A"/>
    <property type="match status" value="1"/>
</dbReference>
<keyword evidence="6" id="KW-1015">Disulfide bond</keyword>
<dbReference type="GO" id="GO:0006508">
    <property type="term" value="P:proteolysis"/>
    <property type="evidence" value="ECO:0007669"/>
    <property type="project" value="UniProtKB-KW"/>
</dbReference>
<evidence type="ECO:0000313" key="10">
    <source>
        <dbReference type="EMBL" id="CAF1937854.1"/>
    </source>
</evidence>
<dbReference type="AlphaFoldDB" id="A0A820P2Z9"/>
<evidence type="ECO:0000256" key="1">
    <source>
        <dbReference type="ARBA" id="ARBA00008455"/>
    </source>
</evidence>
<evidence type="ECO:0000259" key="8">
    <source>
        <dbReference type="SMART" id="SM00645"/>
    </source>
</evidence>
<comment type="caution">
    <text evidence="12">The sequence shown here is derived from an EMBL/GenBank/DDBJ whole genome shotgun (WGS) entry which is preliminary data.</text>
</comment>
<name>A0A820P2Z9_9BILA</name>
<dbReference type="Gene3D" id="3.90.70.10">
    <property type="entry name" value="Cysteine proteinases"/>
    <property type="match status" value="1"/>
</dbReference>
<evidence type="ECO:0000259" key="9">
    <source>
        <dbReference type="SMART" id="SM00848"/>
    </source>
</evidence>
<dbReference type="EMBL" id="CAJOBI010115963">
    <property type="protein sequence ID" value="CAF4655242.1"/>
    <property type="molecule type" value="Genomic_DNA"/>
</dbReference>
<evidence type="ECO:0008006" key="16">
    <source>
        <dbReference type="Google" id="ProtNLM"/>
    </source>
</evidence>
<dbReference type="FunFam" id="3.90.70.10:FF:000332">
    <property type="entry name" value="Cathepsin L1"/>
    <property type="match status" value="1"/>
</dbReference>
<protein>
    <recommendedName>
        <fullName evidence="16">Cathepsin L</fullName>
    </recommendedName>
</protein>
<sequence length="222" mass="25696">MKSLILLYAIFISGYCFPTSNESWSLFKRVFKKKYFSNEEEINRRQIWDENMAVIHQHNLEFDIGLHSYTLAMNQFGDMTNEEFRKQMNGFKMISENETKRINYQTFSRPANLILPDSVDWRTKGYVTYVKDQGQCGSCWAFSTTGALEGQHFAKTSQLVSLSEQNLVDCSLLNFGCNGGNQDLAFDHIKLHHGIDTEETYPYMAERQLCQFDKKNIGATLT</sequence>
<dbReference type="InterPro" id="IPR000668">
    <property type="entry name" value="Peptidase_C1A_C"/>
</dbReference>
<dbReference type="InterPro" id="IPR039417">
    <property type="entry name" value="Peptidase_C1A_papain-like"/>
</dbReference>
<dbReference type="Proteomes" id="UP000663866">
    <property type="component" value="Unassembled WGS sequence"/>
</dbReference>